<sequence>MNFMRMCAIALAGTAACGFLAGCTEADSRTAPITSERPPMLQTRDALTIESVAARAGELGDSIPARVAFRPQALASVSVPVQARVVTVHVSPGDVVSEDAPLMTLKGAEVAATRAALAQAAARSVAADDMLARQTEMLKRGVGLEVERFGAEIAAREAVAELDRAQRAADQLGDGPNDQFTLRAPTSGVVTEVRARIGAMASPDGEALVDIGNPDKLFVIADVAEHELAAITVGQPAKVAIRSIGAIYDAVVERVGRTVDADQRRVPIYIGLNGTTGPLSPGMLVDVRLQADATAQLSLPVEAVLIKNGDRYIVYVENEDGVLQPRSITIGASRNGRVAVTDGLRSGEKVVVKGALLLDSSSEQLL</sequence>
<dbReference type="STRING" id="121290.APY04_3043"/>
<dbReference type="GO" id="GO:0022857">
    <property type="term" value="F:transmembrane transporter activity"/>
    <property type="evidence" value="ECO:0007669"/>
    <property type="project" value="InterPro"/>
</dbReference>
<reference evidence="6 7" key="1">
    <citation type="submission" date="2015-10" db="EMBL/GenBank/DDBJ databases">
        <title>Transcriptomic analysis of a linuron degrading triple-species bacterial consortium.</title>
        <authorList>
            <person name="Albers P."/>
        </authorList>
    </citation>
    <scope>NUCLEOTIDE SEQUENCE [LARGE SCALE GENOMIC DNA]</scope>
    <source>
        <strain evidence="6 7">WDL6</strain>
    </source>
</reference>
<dbReference type="GO" id="GO:0016020">
    <property type="term" value="C:membrane"/>
    <property type="evidence" value="ECO:0007669"/>
    <property type="project" value="InterPro"/>
</dbReference>
<keyword evidence="2" id="KW-0813">Transport</keyword>
<evidence type="ECO:0000259" key="4">
    <source>
        <dbReference type="Pfam" id="PF25954"/>
    </source>
</evidence>
<evidence type="ECO:0000256" key="1">
    <source>
        <dbReference type="ARBA" id="ARBA00009477"/>
    </source>
</evidence>
<dbReference type="Gene3D" id="2.40.50.100">
    <property type="match status" value="1"/>
</dbReference>
<dbReference type="PROSITE" id="PS51257">
    <property type="entry name" value="PROKAR_LIPOPROTEIN"/>
    <property type="match status" value="1"/>
</dbReference>
<comment type="caution">
    <text evidence="6">The sequence shown here is derived from an EMBL/GenBank/DDBJ whole genome shotgun (WGS) entry which is preliminary data.</text>
</comment>
<dbReference type="InterPro" id="IPR058627">
    <property type="entry name" value="MdtA-like_C"/>
</dbReference>
<dbReference type="SUPFAM" id="SSF111369">
    <property type="entry name" value="HlyD-like secretion proteins"/>
    <property type="match status" value="1"/>
</dbReference>
<dbReference type="Proteomes" id="UP000059074">
    <property type="component" value="Unassembled WGS sequence"/>
</dbReference>
<feature type="chain" id="PRO_5007178197" evidence="3">
    <location>
        <begin position="27"/>
        <end position="366"/>
    </location>
</feature>
<dbReference type="Gene3D" id="2.40.30.170">
    <property type="match status" value="1"/>
</dbReference>
<dbReference type="Gene3D" id="2.40.420.20">
    <property type="match status" value="1"/>
</dbReference>
<keyword evidence="3" id="KW-0732">Signal</keyword>
<evidence type="ECO:0000313" key="6">
    <source>
        <dbReference type="EMBL" id="KWT65294.1"/>
    </source>
</evidence>
<dbReference type="OrthoDB" id="9806939at2"/>
<keyword evidence="7" id="KW-1185">Reference proteome</keyword>
<accession>A0A125NU23</accession>
<feature type="domain" description="CusB-like beta-barrel" evidence="4">
    <location>
        <begin position="219"/>
        <end position="292"/>
    </location>
</feature>
<dbReference type="InterPro" id="IPR051909">
    <property type="entry name" value="MFP_Cation_Efflux"/>
</dbReference>
<evidence type="ECO:0000256" key="2">
    <source>
        <dbReference type="ARBA" id="ARBA00022448"/>
    </source>
</evidence>
<name>A0A125NU23_HYPSL</name>
<dbReference type="Pfam" id="PF25967">
    <property type="entry name" value="RND-MFP_C"/>
    <property type="match status" value="1"/>
</dbReference>
<protein>
    <submittedName>
        <fullName evidence="6">Putative Co/Zn/Cd efflux system membrane fusion protein</fullName>
    </submittedName>
</protein>
<evidence type="ECO:0000256" key="3">
    <source>
        <dbReference type="SAM" id="SignalP"/>
    </source>
</evidence>
<dbReference type="NCBIfam" id="TIGR01730">
    <property type="entry name" value="RND_mfp"/>
    <property type="match status" value="1"/>
</dbReference>
<dbReference type="GO" id="GO:0060003">
    <property type="term" value="P:copper ion export"/>
    <property type="evidence" value="ECO:0007669"/>
    <property type="project" value="TreeGrafter"/>
</dbReference>
<evidence type="ECO:0000313" key="7">
    <source>
        <dbReference type="Proteomes" id="UP000059074"/>
    </source>
</evidence>
<dbReference type="AlphaFoldDB" id="A0A125NU23"/>
<dbReference type="GO" id="GO:0015679">
    <property type="term" value="P:plasma membrane copper ion transport"/>
    <property type="evidence" value="ECO:0007669"/>
    <property type="project" value="TreeGrafter"/>
</dbReference>
<gene>
    <name evidence="6" type="ORF">APY04_3043</name>
</gene>
<dbReference type="GO" id="GO:0030313">
    <property type="term" value="C:cell envelope"/>
    <property type="evidence" value="ECO:0007669"/>
    <property type="project" value="TreeGrafter"/>
</dbReference>
<dbReference type="PANTHER" id="PTHR30097:SF4">
    <property type="entry name" value="SLR6042 PROTEIN"/>
    <property type="match status" value="1"/>
</dbReference>
<feature type="signal peptide" evidence="3">
    <location>
        <begin position="1"/>
        <end position="26"/>
    </location>
</feature>
<comment type="similarity">
    <text evidence="1">Belongs to the membrane fusion protein (MFP) (TC 8.A.1) family.</text>
</comment>
<dbReference type="PATRIC" id="fig|121290.4.peg.649"/>
<dbReference type="InterPro" id="IPR058792">
    <property type="entry name" value="Beta-barrel_RND_2"/>
</dbReference>
<dbReference type="PANTHER" id="PTHR30097">
    <property type="entry name" value="CATION EFFLUX SYSTEM PROTEIN CUSB"/>
    <property type="match status" value="1"/>
</dbReference>
<dbReference type="InterPro" id="IPR006143">
    <property type="entry name" value="RND_pump_MFP"/>
</dbReference>
<feature type="domain" description="Multidrug resistance protein MdtA-like C-terminal permuted SH3" evidence="5">
    <location>
        <begin position="300"/>
        <end position="355"/>
    </location>
</feature>
<organism evidence="6 7">
    <name type="scientific">Hyphomicrobium sulfonivorans</name>
    <dbReference type="NCBI Taxonomy" id="121290"/>
    <lineage>
        <taxon>Bacteria</taxon>
        <taxon>Pseudomonadati</taxon>
        <taxon>Pseudomonadota</taxon>
        <taxon>Alphaproteobacteria</taxon>
        <taxon>Hyphomicrobiales</taxon>
        <taxon>Hyphomicrobiaceae</taxon>
        <taxon>Hyphomicrobium</taxon>
    </lineage>
</organism>
<dbReference type="Pfam" id="PF25954">
    <property type="entry name" value="Beta-barrel_RND_2"/>
    <property type="match status" value="1"/>
</dbReference>
<dbReference type="EMBL" id="LMTR01000082">
    <property type="protein sequence ID" value="KWT65294.1"/>
    <property type="molecule type" value="Genomic_DNA"/>
</dbReference>
<evidence type="ECO:0000259" key="5">
    <source>
        <dbReference type="Pfam" id="PF25967"/>
    </source>
</evidence>
<proteinExistence type="inferred from homology"/>